<gene>
    <name evidence="2" type="ordered locus">Strop_3272</name>
</gene>
<dbReference type="STRING" id="369723.Strop_3272"/>
<dbReference type="Proteomes" id="UP000000235">
    <property type="component" value="Chromosome"/>
</dbReference>
<dbReference type="PANTHER" id="PTHR42886">
    <property type="entry name" value="RE40534P-RELATED"/>
    <property type="match status" value="1"/>
</dbReference>
<dbReference type="ESTHER" id="salto-a4x9w6">
    <property type="family name" value="6_AlphaBeta_hydrolase"/>
</dbReference>
<evidence type="ECO:0000313" key="2">
    <source>
        <dbReference type="EMBL" id="ABP55706.1"/>
    </source>
</evidence>
<dbReference type="GO" id="GO:0052689">
    <property type="term" value="F:carboxylic ester hydrolase activity"/>
    <property type="evidence" value="ECO:0007669"/>
    <property type="project" value="TreeGrafter"/>
</dbReference>
<evidence type="ECO:0000313" key="3">
    <source>
        <dbReference type="Proteomes" id="UP000000235"/>
    </source>
</evidence>
<dbReference type="eggNOG" id="COG2267">
    <property type="taxonomic scope" value="Bacteria"/>
</dbReference>
<feature type="domain" description="AB hydrolase-1" evidence="1">
    <location>
        <begin position="31"/>
        <end position="243"/>
    </location>
</feature>
<keyword evidence="3" id="KW-1185">Reference proteome</keyword>
<organism evidence="2 3">
    <name type="scientific">Salinispora tropica (strain ATCC BAA-916 / DSM 44818 / JCM 13857 / NBRC 105044 / CNB-440)</name>
    <dbReference type="NCBI Taxonomy" id="369723"/>
    <lineage>
        <taxon>Bacteria</taxon>
        <taxon>Bacillati</taxon>
        <taxon>Actinomycetota</taxon>
        <taxon>Actinomycetes</taxon>
        <taxon>Micromonosporales</taxon>
        <taxon>Micromonosporaceae</taxon>
        <taxon>Salinispora</taxon>
    </lineage>
</organism>
<dbReference type="GO" id="GO:0042171">
    <property type="term" value="F:lysophosphatidic acid acyltransferase activity"/>
    <property type="evidence" value="ECO:0007669"/>
    <property type="project" value="TreeGrafter"/>
</dbReference>
<dbReference type="GO" id="GO:0055088">
    <property type="term" value="P:lipid homeostasis"/>
    <property type="evidence" value="ECO:0007669"/>
    <property type="project" value="TreeGrafter"/>
</dbReference>
<dbReference type="AlphaFoldDB" id="A4X9W6"/>
<dbReference type="Gene3D" id="3.40.50.1820">
    <property type="entry name" value="alpha/beta hydrolase"/>
    <property type="match status" value="1"/>
</dbReference>
<evidence type="ECO:0000259" key="1">
    <source>
        <dbReference type="Pfam" id="PF12697"/>
    </source>
</evidence>
<protein>
    <recommendedName>
        <fullName evidence="1">AB hydrolase-1 domain-containing protein</fullName>
    </recommendedName>
</protein>
<dbReference type="HOGENOM" id="CLU_051715_2_0_11"/>
<dbReference type="PANTHER" id="PTHR42886:SF42">
    <property type="entry name" value="ALPHA_BETA-HYDROLASES SUPERFAMILY PROTEIN"/>
    <property type="match status" value="1"/>
</dbReference>
<name>A4X9W6_SALTO</name>
<dbReference type="EMBL" id="CP000667">
    <property type="protein sequence ID" value="ABP55706.1"/>
    <property type="molecule type" value="Genomic_DNA"/>
</dbReference>
<dbReference type="InterPro" id="IPR000073">
    <property type="entry name" value="AB_hydrolase_1"/>
</dbReference>
<sequence>MRGREWARPVRPVRREVLEATPGLDEGRPPLLFVPGFGHGAWAFAEHWLGHAAERGFSGYALSLRGQAGSGPASEATLRAYAHDVVQVAAGLPRQAVLVGHGAGALVVAHALARYPARAAVLAAPVFGGWVTALTALRRNPLGTLPALFGGRLRCSRVQLFGRELPRDEARRHLSRLGRPARRAQWQLLLGREPEPAVGDPPVLVLGSPEDRVVPRSALTRAARRYASAPLLFPGMGHDVMLDAGWREPIDAILDWLEKERSGSLSPGGSVRGSYRVG</sequence>
<dbReference type="GO" id="GO:0006654">
    <property type="term" value="P:phosphatidic acid biosynthetic process"/>
    <property type="evidence" value="ECO:0007669"/>
    <property type="project" value="TreeGrafter"/>
</dbReference>
<proteinExistence type="predicted"/>
<accession>A4X9W6</accession>
<dbReference type="SUPFAM" id="SSF53474">
    <property type="entry name" value="alpha/beta-Hydrolases"/>
    <property type="match status" value="1"/>
</dbReference>
<dbReference type="KEGG" id="stp:Strop_3272"/>
<reference evidence="3" key="1">
    <citation type="journal article" date="2007" name="Proc. Natl. Acad. Sci. U.S.A.">
        <title>Genome sequencing reveals complex secondary metabolome in the marine actinomycete Salinispora tropica.</title>
        <authorList>
            <person name="Udwary D.W."/>
            <person name="Zeigler L."/>
            <person name="Asolkar R.N."/>
            <person name="Singan V."/>
            <person name="Lapidus A."/>
            <person name="Fenical W."/>
            <person name="Jensen P.R."/>
            <person name="Moore B.S."/>
        </authorList>
    </citation>
    <scope>NUCLEOTIDE SEQUENCE [LARGE SCALE GENOMIC DNA]</scope>
    <source>
        <strain evidence="3">ATCC BAA-916 / DSM 44818 / CNB-440</strain>
    </source>
</reference>
<dbReference type="Pfam" id="PF12697">
    <property type="entry name" value="Abhydrolase_6"/>
    <property type="match status" value="1"/>
</dbReference>
<dbReference type="InterPro" id="IPR029058">
    <property type="entry name" value="AB_hydrolase_fold"/>
</dbReference>